<name>A0A437D165_ORYJA</name>
<protein>
    <submittedName>
        <fullName evidence="2">Uncharacterized protein</fullName>
    </submittedName>
</protein>
<gene>
    <name evidence="2" type="ORF">OJAV_G00092570</name>
</gene>
<accession>A0A437D165</accession>
<dbReference type="EMBL" id="CM012445">
    <property type="protein sequence ID" value="RVE68527.1"/>
    <property type="molecule type" value="Genomic_DNA"/>
</dbReference>
<dbReference type="Proteomes" id="UP000283210">
    <property type="component" value="Chromosome 9"/>
</dbReference>
<reference evidence="2 3" key="2">
    <citation type="submission" date="2019-01" db="EMBL/GenBank/DDBJ databases">
        <title>A chromosome length genome reference of the Java medaka (oryzias javanicus).</title>
        <authorList>
            <person name="Herpin A."/>
            <person name="Takehana Y."/>
            <person name="Naruse K."/>
            <person name="Ansai S."/>
            <person name="Kawaguchi M."/>
        </authorList>
    </citation>
    <scope>NUCLEOTIDE SEQUENCE [LARGE SCALE GENOMIC DNA]</scope>
    <source>
        <strain evidence="2">RS831</strain>
        <tissue evidence="2">Whole body</tissue>
    </source>
</reference>
<sequence>MQKRLPRILGTHTETQVLIIVLRHRNGVTQCTMEVDHRICNDSFKNPSLSVVQRRKSSNSHPWQLHNSKQQLPTLNPL</sequence>
<feature type="region of interest" description="Disordered" evidence="1">
    <location>
        <begin position="51"/>
        <end position="78"/>
    </location>
</feature>
<dbReference type="AlphaFoldDB" id="A0A437D165"/>
<keyword evidence="3" id="KW-1185">Reference proteome</keyword>
<organism evidence="2 3">
    <name type="scientific">Oryzias javanicus</name>
    <name type="common">Javanese ricefish</name>
    <name type="synonym">Aplocheilus javanicus</name>
    <dbReference type="NCBI Taxonomy" id="123683"/>
    <lineage>
        <taxon>Eukaryota</taxon>
        <taxon>Metazoa</taxon>
        <taxon>Chordata</taxon>
        <taxon>Craniata</taxon>
        <taxon>Vertebrata</taxon>
        <taxon>Euteleostomi</taxon>
        <taxon>Actinopterygii</taxon>
        <taxon>Neopterygii</taxon>
        <taxon>Teleostei</taxon>
        <taxon>Neoteleostei</taxon>
        <taxon>Acanthomorphata</taxon>
        <taxon>Ovalentaria</taxon>
        <taxon>Atherinomorphae</taxon>
        <taxon>Beloniformes</taxon>
        <taxon>Adrianichthyidae</taxon>
        <taxon>Oryziinae</taxon>
        <taxon>Oryzias</taxon>
    </lineage>
</organism>
<evidence type="ECO:0000256" key="1">
    <source>
        <dbReference type="SAM" id="MobiDB-lite"/>
    </source>
</evidence>
<reference evidence="2 3" key="1">
    <citation type="submission" date="2018-11" db="EMBL/GenBank/DDBJ databases">
        <authorList>
            <person name="Lopez-Roques C."/>
            <person name="Donnadieu C."/>
            <person name="Bouchez O."/>
            <person name="Klopp C."/>
            <person name="Cabau C."/>
            <person name="Zahm M."/>
        </authorList>
    </citation>
    <scope>NUCLEOTIDE SEQUENCE [LARGE SCALE GENOMIC DNA]</scope>
    <source>
        <strain evidence="2">RS831</strain>
        <tissue evidence="2">Whole body</tissue>
    </source>
</reference>
<evidence type="ECO:0000313" key="3">
    <source>
        <dbReference type="Proteomes" id="UP000283210"/>
    </source>
</evidence>
<feature type="compositionally biased region" description="Polar residues" evidence="1">
    <location>
        <begin position="59"/>
        <end position="78"/>
    </location>
</feature>
<proteinExistence type="predicted"/>
<evidence type="ECO:0000313" key="2">
    <source>
        <dbReference type="EMBL" id="RVE68527.1"/>
    </source>
</evidence>